<comment type="caution">
    <text evidence="1">The sequence shown here is derived from an EMBL/GenBank/DDBJ whole genome shotgun (WGS) entry which is preliminary data.</text>
</comment>
<evidence type="ECO:0000313" key="1">
    <source>
        <dbReference type="EMBL" id="KAK7339692.1"/>
    </source>
</evidence>
<proteinExistence type="predicted"/>
<evidence type="ECO:0000313" key="2">
    <source>
        <dbReference type="Proteomes" id="UP001367508"/>
    </source>
</evidence>
<name>A0AAN9QLD4_CANGL</name>
<protein>
    <submittedName>
        <fullName evidence="1">Uncharacterized protein</fullName>
    </submittedName>
</protein>
<dbReference type="Proteomes" id="UP001367508">
    <property type="component" value="Unassembled WGS sequence"/>
</dbReference>
<dbReference type="AlphaFoldDB" id="A0AAN9QLD4"/>
<sequence>MPRKLPQAYKLLHAASRSERDRNRLIQFIGSYYPSSRSSQKDLNFVRPPSWKVLPFILNGMNSPTVAGVGACFSGSQFCFDRLLFLVLHLLANHGACMIEKDSPEMFACVGENLRSPNLSNIRYDAFMKFWSIRELGTEFYTPVKLPRVGILNMLHLHASHFITYLSICDMILTNYGSGTKAPEF</sequence>
<gene>
    <name evidence="1" type="ORF">VNO77_20373</name>
</gene>
<reference evidence="1 2" key="1">
    <citation type="submission" date="2024-01" db="EMBL/GenBank/DDBJ databases">
        <title>The genomes of 5 underutilized Papilionoideae crops provide insights into root nodulation and disease resistanc.</title>
        <authorList>
            <person name="Jiang F."/>
        </authorList>
    </citation>
    <scope>NUCLEOTIDE SEQUENCE [LARGE SCALE GENOMIC DNA]</scope>
    <source>
        <strain evidence="1">LVBAO_FW01</strain>
        <tissue evidence="1">Leaves</tissue>
    </source>
</reference>
<dbReference type="EMBL" id="JAYMYQ010000004">
    <property type="protein sequence ID" value="KAK7339692.1"/>
    <property type="molecule type" value="Genomic_DNA"/>
</dbReference>
<accession>A0AAN9QLD4</accession>
<keyword evidence="2" id="KW-1185">Reference proteome</keyword>
<organism evidence="1 2">
    <name type="scientific">Canavalia gladiata</name>
    <name type="common">Sword bean</name>
    <name type="synonym">Dolichos gladiatus</name>
    <dbReference type="NCBI Taxonomy" id="3824"/>
    <lineage>
        <taxon>Eukaryota</taxon>
        <taxon>Viridiplantae</taxon>
        <taxon>Streptophyta</taxon>
        <taxon>Embryophyta</taxon>
        <taxon>Tracheophyta</taxon>
        <taxon>Spermatophyta</taxon>
        <taxon>Magnoliopsida</taxon>
        <taxon>eudicotyledons</taxon>
        <taxon>Gunneridae</taxon>
        <taxon>Pentapetalae</taxon>
        <taxon>rosids</taxon>
        <taxon>fabids</taxon>
        <taxon>Fabales</taxon>
        <taxon>Fabaceae</taxon>
        <taxon>Papilionoideae</taxon>
        <taxon>50 kb inversion clade</taxon>
        <taxon>NPAAA clade</taxon>
        <taxon>indigoferoid/millettioid clade</taxon>
        <taxon>Phaseoleae</taxon>
        <taxon>Canavalia</taxon>
    </lineage>
</organism>